<dbReference type="PROSITE" id="PS51462">
    <property type="entry name" value="NUDIX"/>
    <property type="match status" value="1"/>
</dbReference>
<reference evidence="3 4" key="1">
    <citation type="submission" date="2018-06" db="EMBL/GenBank/DDBJ databases">
        <title>Genomic Encyclopedia of Type Strains, Phase IV (KMG-IV): sequencing the most valuable type-strain genomes for metagenomic binning, comparative biology and taxonomic classification.</title>
        <authorList>
            <person name="Goeker M."/>
        </authorList>
    </citation>
    <scope>NUCLEOTIDE SEQUENCE [LARGE SCALE GENOMIC DNA]</scope>
    <source>
        <strain evidence="3 4">DSM 26720</strain>
    </source>
</reference>
<name>A0A364JV41_9HYPH</name>
<dbReference type="InterPro" id="IPR000086">
    <property type="entry name" value="NUDIX_hydrolase_dom"/>
</dbReference>
<keyword evidence="4" id="KW-1185">Reference proteome</keyword>
<dbReference type="PRINTS" id="PR00502">
    <property type="entry name" value="NUDIXFAMILY"/>
</dbReference>
<dbReference type="InterPro" id="IPR020476">
    <property type="entry name" value="Nudix_hydrolase"/>
</dbReference>
<dbReference type="PANTHER" id="PTHR43736">
    <property type="entry name" value="ADP-RIBOSE PYROPHOSPHATASE"/>
    <property type="match status" value="1"/>
</dbReference>
<sequence length="170" mass="18777">MFRLFLSGSSHLHVAKTFSTDHSLDMITTAIFPVPAQVQGVSLICRRDKRFLLVKRGKEPLKGWLAFPGGSVEPGETAEEAAKRELKEETALHAARLDHMITVDLATGEKAYDKCYYLSVFRAHDITGMEQAGDDAVSIHWLSVEEMEGQQVTESTLAMARSVAQAEDTP</sequence>
<gene>
    <name evidence="3" type="ORF">C7374_10528</name>
</gene>
<keyword evidence="1" id="KW-0378">Hydrolase</keyword>
<feature type="domain" description="Nudix hydrolase" evidence="2">
    <location>
        <begin position="36"/>
        <end position="165"/>
    </location>
</feature>
<dbReference type="InterPro" id="IPR015797">
    <property type="entry name" value="NUDIX_hydrolase-like_dom_sf"/>
</dbReference>
<evidence type="ECO:0000313" key="3">
    <source>
        <dbReference type="EMBL" id="RAK28980.1"/>
    </source>
</evidence>
<dbReference type="AlphaFoldDB" id="A0A364JV41"/>
<organism evidence="3 4">
    <name type="scientific">Falsochrobactrum ovis</name>
    <dbReference type="NCBI Taxonomy" id="1293442"/>
    <lineage>
        <taxon>Bacteria</taxon>
        <taxon>Pseudomonadati</taxon>
        <taxon>Pseudomonadota</taxon>
        <taxon>Alphaproteobacteria</taxon>
        <taxon>Hyphomicrobiales</taxon>
        <taxon>Brucellaceae</taxon>
        <taxon>Falsochrobactrum</taxon>
    </lineage>
</organism>
<dbReference type="Proteomes" id="UP000249453">
    <property type="component" value="Unassembled WGS sequence"/>
</dbReference>
<proteinExistence type="predicted"/>
<dbReference type="Gene3D" id="3.90.79.10">
    <property type="entry name" value="Nucleoside Triphosphate Pyrophosphohydrolase"/>
    <property type="match status" value="1"/>
</dbReference>
<protein>
    <submittedName>
        <fullName evidence="3">Mutator protein MutT</fullName>
    </submittedName>
</protein>
<evidence type="ECO:0000313" key="4">
    <source>
        <dbReference type="Proteomes" id="UP000249453"/>
    </source>
</evidence>
<dbReference type="EMBL" id="QLMK01000005">
    <property type="protein sequence ID" value="RAK28980.1"/>
    <property type="molecule type" value="Genomic_DNA"/>
</dbReference>
<comment type="caution">
    <text evidence="3">The sequence shown here is derived from an EMBL/GenBank/DDBJ whole genome shotgun (WGS) entry which is preliminary data.</text>
</comment>
<dbReference type="SUPFAM" id="SSF55811">
    <property type="entry name" value="Nudix"/>
    <property type="match status" value="1"/>
</dbReference>
<evidence type="ECO:0000259" key="2">
    <source>
        <dbReference type="PROSITE" id="PS51462"/>
    </source>
</evidence>
<dbReference type="CDD" id="cd04673">
    <property type="entry name" value="NUDIX_ADPRase"/>
    <property type="match status" value="1"/>
</dbReference>
<dbReference type="PANTHER" id="PTHR43736:SF2">
    <property type="entry name" value="MUTT_NUDIX FAMILY PROTEIN"/>
    <property type="match status" value="1"/>
</dbReference>
<dbReference type="GO" id="GO:0016787">
    <property type="term" value="F:hydrolase activity"/>
    <property type="evidence" value="ECO:0007669"/>
    <property type="project" value="UniProtKB-KW"/>
</dbReference>
<accession>A0A364JV41</accession>
<evidence type="ECO:0000256" key="1">
    <source>
        <dbReference type="ARBA" id="ARBA00022801"/>
    </source>
</evidence>
<dbReference type="Pfam" id="PF00293">
    <property type="entry name" value="NUDIX"/>
    <property type="match status" value="1"/>
</dbReference>